<evidence type="ECO:0000256" key="10">
    <source>
        <dbReference type="ARBA" id="ARBA00022909"/>
    </source>
</evidence>
<evidence type="ECO:0000256" key="12">
    <source>
        <dbReference type="RuleBase" id="RU361205"/>
    </source>
</evidence>
<evidence type="ECO:0000256" key="9">
    <source>
        <dbReference type="ARBA" id="ARBA00022842"/>
    </source>
</evidence>
<comment type="cofactor">
    <cofactor evidence="2 12">
        <name>Mg(2+)</name>
        <dbReference type="ChEBI" id="CHEBI:18420"/>
    </cofactor>
</comment>
<dbReference type="InterPro" id="IPR006390">
    <property type="entry name" value="DHP_synth_dom"/>
</dbReference>
<dbReference type="EMBL" id="ANNX02000047">
    <property type="protein sequence ID" value="KYC37481.1"/>
    <property type="molecule type" value="Genomic_DNA"/>
</dbReference>
<evidence type="ECO:0000256" key="5">
    <source>
        <dbReference type="ARBA" id="ARBA00012458"/>
    </source>
</evidence>
<dbReference type="PROSITE" id="PS00792">
    <property type="entry name" value="DHPS_1"/>
    <property type="match status" value="1"/>
</dbReference>
<dbReference type="GO" id="GO:0004156">
    <property type="term" value="F:dihydropteroate synthase activity"/>
    <property type="evidence" value="ECO:0007669"/>
    <property type="project" value="UniProtKB-EC"/>
</dbReference>
<dbReference type="PANTHER" id="PTHR20941:SF1">
    <property type="entry name" value="FOLIC ACID SYNTHESIS PROTEIN FOL1"/>
    <property type="match status" value="1"/>
</dbReference>
<evidence type="ECO:0000256" key="4">
    <source>
        <dbReference type="ARBA" id="ARBA00009503"/>
    </source>
</evidence>
<proteinExistence type="inferred from homology"/>
<dbReference type="GO" id="GO:0046654">
    <property type="term" value="P:tetrahydrofolate biosynthetic process"/>
    <property type="evidence" value="ECO:0007669"/>
    <property type="project" value="UniProtKB-UniPathway"/>
</dbReference>
<dbReference type="Pfam" id="PF00809">
    <property type="entry name" value="Pterin_bind"/>
    <property type="match status" value="1"/>
</dbReference>
<dbReference type="SUPFAM" id="SSF51717">
    <property type="entry name" value="Dihydropteroate synthetase-like"/>
    <property type="match status" value="1"/>
</dbReference>
<dbReference type="STRING" id="128403.WA1_43440"/>
<gene>
    <name evidence="14" type="ORF">WA1_43440</name>
</gene>
<dbReference type="Gene3D" id="3.20.20.20">
    <property type="entry name" value="Dihydropteroate synthase-like"/>
    <property type="match status" value="1"/>
</dbReference>
<dbReference type="InterPro" id="IPR011005">
    <property type="entry name" value="Dihydropteroate_synth-like_sf"/>
</dbReference>
<evidence type="ECO:0000256" key="1">
    <source>
        <dbReference type="ARBA" id="ARBA00000012"/>
    </source>
</evidence>
<dbReference type="RefSeq" id="WP_033336569.1">
    <property type="nucleotide sequence ID" value="NZ_KQ976354.1"/>
</dbReference>
<keyword evidence="15" id="KW-1185">Reference proteome</keyword>
<dbReference type="PROSITE" id="PS50972">
    <property type="entry name" value="PTERIN_BINDING"/>
    <property type="match status" value="1"/>
</dbReference>
<comment type="function">
    <text evidence="12">Catalyzes the condensation of para-aminobenzoate (pABA) with 6-hydroxymethyl-7,8-dihydropterin diphosphate (DHPt-PP) to form 7,8-dihydropteroate (H2Pte), the immediate precursor of folate derivatives.</text>
</comment>
<dbReference type="FunFam" id="3.20.20.20:FF:000006">
    <property type="entry name" value="Dihydropteroate synthase"/>
    <property type="match status" value="1"/>
</dbReference>
<evidence type="ECO:0000256" key="7">
    <source>
        <dbReference type="ARBA" id="ARBA00022679"/>
    </source>
</evidence>
<dbReference type="EC" id="2.5.1.15" evidence="5 12"/>
<dbReference type="NCBIfam" id="TIGR01496">
    <property type="entry name" value="DHPS"/>
    <property type="match status" value="1"/>
</dbReference>
<comment type="pathway">
    <text evidence="3 12">Cofactor biosynthesis; tetrahydrofolate biosynthesis; 7,8-dihydrofolate from 2-amino-4-hydroxy-6-hydroxymethyl-7,8-dihydropteridine diphosphate and 4-aminobenzoate: step 1/2.</text>
</comment>
<protein>
    <recommendedName>
        <fullName evidence="6 12">Dihydropteroate synthase</fullName>
        <shortName evidence="12">DHPS</shortName>
        <ecNumber evidence="5 12">2.5.1.15</ecNumber>
    </recommendedName>
    <alternativeName>
        <fullName evidence="11 12">Dihydropteroate pyrophosphorylase</fullName>
    </alternativeName>
</protein>
<dbReference type="GO" id="GO:0046872">
    <property type="term" value="F:metal ion binding"/>
    <property type="evidence" value="ECO:0007669"/>
    <property type="project" value="UniProtKB-KW"/>
</dbReference>
<dbReference type="GO" id="GO:0046656">
    <property type="term" value="P:folic acid biosynthetic process"/>
    <property type="evidence" value="ECO:0007669"/>
    <property type="project" value="UniProtKB-KW"/>
</dbReference>
<comment type="similarity">
    <text evidence="4 12">Belongs to the DHPS family.</text>
</comment>
<feature type="domain" description="Pterin-binding" evidence="13">
    <location>
        <begin position="30"/>
        <end position="284"/>
    </location>
</feature>
<dbReference type="UniPathway" id="UPA00077">
    <property type="reaction ID" value="UER00156"/>
</dbReference>
<dbReference type="PROSITE" id="PS00793">
    <property type="entry name" value="DHPS_2"/>
    <property type="match status" value="1"/>
</dbReference>
<evidence type="ECO:0000256" key="3">
    <source>
        <dbReference type="ARBA" id="ARBA00004763"/>
    </source>
</evidence>
<dbReference type="AlphaFoldDB" id="A0A139WYF7"/>
<dbReference type="InterPro" id="IPR045031">
    <property type="entry name" value="DHP_synth-like"/>
</dbReference>
<evidence type="ECO:0000313" key="14">
    <source>
        <dbReference type="EMBL" id="KYC37481.1"/>
    </source>
</evidence>
<comment type="catalytic activity">
    <reaction evidence="1">
        <text>(7,8-dihydropterin-6-yl)methyl diphosphate + 4-aminobenzoate = 7,8-dihydropteroate + diphosphate</text>
        <dbReference type="Rhea" id="RHEA:19949"/>
        <dbReference type="ChEBI" id="CHEBI:17836"/>
        <dbReference type="ChEBI" id="CHEBI:17839"/>
        <dbReference type="ChEBI" id="CHEBI:33019"/>
        <dbReference type="ChEBI" id="CHEBI:72950"/>
        <dbReference type="EC" id="2.5.1.15"/>
    </reaction>
</comment>
<dbReference type="CDD" id="cd00739">
    <property type="entry name" value="DHPS"/>
    <property type="match status" value="1"/>
</dbReference>
<organism evidence="14 15">
    <name type="scientific">Scytonema hofmannii PCC 7110</name>
    <dbReference type="NCBI Taxonomy" id="128403"/>
    <lineage>
        <taxon>Bacteria</taxon>
        <taxon>Bacillati</taxon>
        <taxon>Cyanobacteriota</taxon>
        <taxon>Cyanophyceae</taxon>
        <taxon>Nostocales</taxon>
        <taxon>Scytonemataceae</taxon>
        <taxon>Scytonema</taxon>
    </lineage>
</organism>
<sequence>MPNAQCPVLNPKSKMVLIIRERCFEWGQRTYLMGVLNVTPDSFSDGGDFYTLPAALAQARAMVASGVDIIDIGGQSTRPGAEQISLAEEIDRVLPVLRLLRKELQVPLSVDTTRADVAKAAVEEGADIINDISGGTFDPEMLPTVSSLNVPVILMHIRGNPQNMQELTDYPDLMGEILSFLTQQIAAATDAGIDRQKIIIDPGIGFAKNYEHNLKIFRRLPELRQLNCPILVGPSRKSFIGRILNQPDPKARVWGTAAACCAAIFSGADLLRVHDVTEMRDVSLVADAIFRLSPPNLL</sequence>
<dbReference type="PANTHER" id="PTHR20941">
    <property type="entry name" value="FOLATE SYNTHESIS PROTEINS"/>
    <property type="match status" value="1"/>
</dbReference>
<evidence type="ECO:0000256" key="2">
    <source>
        <dbReference type="ARBA" id="ARBA00001946"/>
    </source>
</evidence>
<evidence type="ECO:0000313" key="15">
    <source>
        <dbReference type="Proteomes" id="UP000076925"/>
    </source>
</evidence>
<accession>A0A139WYF7</accession>
<keyword evidence="7 12" id="KW-0808">Transferase</keyword>
<keyword evidence="10 12" id="KW-0289">Folate biosynthesis</keyword>
<reference evidence="14 15" key="1">
    <citation type="journal article" date="2013" name="Genome Biol. Evol.">
        <title>Genomes of Stigonematalean cyanobacteria (subsection V) and the evolution of oxygenic photosynthesis from prokaryotes to plastids.</title>
        <authorList>
            <person name="Dagan T."/>
            <person name="Roettger M."/>
            <person name="Stucken K."/>
            <person name="Landan G."/>
            <person name="Koch R."/>
            <person name="Major P."/>
            <person name="Gould S.B."/>
            <person name="Goremykin V.V."/>
            <person name="Rippka R."/>
            <person name="Tandeau de Marsac N."/>
            <person name="Gugger M."/>
            <person name="Lockhart P.J."/>
            <person name="Allen J.F."/>
            <person name="Brune I."/>
            <person name="Maus I."/>
            <person name="Puhler A."/>
            <person name="Martin W.F."/>
        </authorList>
    </citation>
    <scope>NUCLEOTIDE SEQUENCE [LARGE SCALE GENOMIC DNA]</scope>
    <source>
        <strain evidence="14 15">PCC 7110</strain>
    </source>
</reference>
<dbReference type="InterPro" id="IPR000489">
    <property type="entry name" value="Pterin-binding_dom"/>
</dbReference>
<name>A0A139WYF7_9CYAN</name>
<evidence type="ECO:0000256" key="8">
    <source>
        <dbReference type="ARBA" id="ARBA00022723"/>
    </source>
</evidence>
<keyword evidence="8 12" id="KW-0479">Metal-binding</keyword>
<comment type="caution">
    <text evidence="14">The sequence shown here is derived from an EMBL/GenBank/DDBJ whole genome shotgun (WGS) entry which is preliminary data.</text>
</comment>
<evidence type="ECO:0000256" key="11">
    <source>
        <dbReference type="ARBA" id="ARBA00030193"/>
    </source>
</evidence>
<evidence type="ECO:0000259" key="13">
    <source>
        <dbReference type="PROSITE" id="PS50972"/>
    </source>
</evidence>
<evidence type="ECO:0000256" key="6">
    <source>
        <dbReference type="ARBA" id="ARBA00016919"/>
    </source>
</evidence>
<dbReference type="Proteomes" id="UP000076925">
    <property type="component" value="Unassembled WGS sequence"/>
</dbReference>
<keyword evidence="9 12" id="KW-0460">Magnesium</keyword>